<keyword evidence="1" id="KW-0433">Leucine-rich repeat</keyword>
<keyword evidence="4" id="KW-0067">ATP-binding</keyword>
<reference evidence="8 9" key="1">
    <citation type="journal article" date="2009" name="Nature">
        <title>The Sorghum bicolor genome and the diversification of grasses.</title>
        <authorList>
            <person name="Paterson A.H."/>
            <person name="Bowers J.E."/>
            <person name="Bruggmann R."/>
            <person name="Dubchak I."/>
            <person name="Grimwood J."/>
            <person name="Gundlach H."/>
            <person name="Haberer G."/>
            <person name="Hellsten U."/>
            <person name="Mitros T."/>
            <person name="Poliakov A."/>
            <person name="Schmutz J."/>
            <person name="Spannagl M."/>
            <person name="Tang H."/>
            <person name="Wang X."/>
            <person name="Wicker T."/>
            <person name="Bharti A.K."/>
            <person name="Chapman J."/>
            <person name="Feltus F.A."/>
            <person name="Gowik U."/>
            <person name="Grigoriev I.V."/>
            <person name="Lyons E."/>
            <person name="Maher C.A."/>
            <person name="Martis M."/>
            <person name="Narechania A."/>
            <person name="Otillar R.P."/>
            <person name="Penning B.W."/>
            <person name="Salamov A.A."/>
            <person name="Wang Y."/>
            <person name="Zhang L."/>
            <person name="Carpita N.C."/>
            <person name="Freeling M."/>
            <person name="Gingle A.R."/>
            <person name="Hash C.T."/>
            <person name="Keller B."/>
            <person name="Klein P."/>
            <person name="Kresovich S."/>
            <person name="McCann M.C."/>
            <person name="Ming R."/>
            <person name="Peterson D.G."/>
            <person name="Mehboob-ur-Rahman"/>
            <person name="Ware D."/>
            <person name="Westhoff P."/>
            <person name="Mayer K.F."/>
            <person name="Messing J."/>
            <person name="Rokhsar D.S."/>
        </authorList>
    </citation>
    <scope>NUCLEOTIDE SEQUENCE [LARGE SCALE GENOMIC DNA]</scope>
    <source>
        <strain evidence="9">cv. BTx623</strain>
    </source>
</reference>
<evidence type="ECO:0000313" key="8">
    <source>
        <dbReference type="EMBL" id="EES02458.1"/>
    </source>
</evidence>
<evidence type="ECO:0000256" key="2">
    <source>
        <dbReference type="ARBA" id="ARBA00022737"/>
    </source>
</evidence>
<dbReference type="SUPFAM" id="SSF52058">
    <property type="entry name" value="L domain-like"/>
    <property type="match status" value="1"/>
</dbReference>
<keyword evidence="6" id="KW-0325">Glycoprotein</keyword>
<evidence type="ECO:0000256" key="1">
    <source>
        <dbReference type="ARBA" id="ARBA00022614"/>
    </source>
</evidence>
<feature type="chain" id="PRO_5002957434" description="Leucine-rich repeat-containing N-terminal plant-type domain-containing protein" evidence="7">
    <location>
        <begin position="21"/>
        <end position="128"/>
    </location>
</feature>
<dbReference type="GO" id="GO:0005524">
    <property type="term" value="F:ATP binding"/>
    <property type="evidence" value="ECO:0007669"/>
    <property type="project" value="UniProtKB-KW"/>
</dbReference>
<dbReference type="PANTHER" id="PTHR48056:SF81">
    <property type="entry name" value="RECEPTOR PROTEIN-TYROSINE KINASE CEPR1"/>
    <property type="match status" value="1"/>
</dbReference>
<proteinExistence type="predicted"/>
<keyword evidence="2" id="KW-0677">Repeat</keyword>
<evidence type="ECO:0000256" key="5">
    <source>
        <dbReference type="ARBA" id="ARBA00023170"/>
    </source>
</evidence>
<feature type="signal peptide" evidence="7">
    <location>
        <begin position="1"/>
        <end position="20"/>
    </location>
</feature>
<dbReference type="EMBL" id="CM000762">
    <property type="protein sequence ID" value="EES02458.1"/>
    <property type="molecule type" value="Genomic_DNA"/>
</dbReference>
<evidence type="ECO:0000256" key="6">
    <source>
        <dbReference type="ARBA" id="ARBA00023180"/>
    </source>
</evidence>
<dbReference type="PANTHER" id="PTHR48056">
    <property type="entry name" value="LRR RECEPTOR-LIKE SERINE/THREONINE-PROTEIN KINASE-RELATED"/>
    <property type="match status" value="1"/>
</dbReference>
<dbReference type="InterPro" id="IPR050647">
    <property type="entry name" value="Plant_LRR-RLKs"/>
</dbReference>
<dbReference type="Proteomes" id="UP000000768">
    <property type="component" value="Chromosome 3"/>
</dbReference>
<dbReference type="HOGENOM" id="CLU_1963516_0_0_1"/>
<evidence type="ECO:0008006" key="10">
    <source>
        <dbReference type="Google" id="ProtNLM"/>
    </source>
</evidence>
<reference evidence="9" key="2">
    <citation type="journal article" date="2018" name="Plant J.">
        <title>The Sorghum bicolor reference genome: improved assembly, gene annotations, a transcriptome atlas, and signatures of genome organization.</title>
        <authorList>
            <person name="McCormick R.F."/>
            <person name="Truong S.K."/>
            <person name="Sreedasyam A."/>
            <person name="Jenkins J."/>
            <person name="Shu S."/>
            <person name="Sims D."/>
            <person name="Kennedy M."/>
            <person name="Amirebrahimi M."/>
            <person name="Weers B.D."/>
            <person name="McKinley B."/>
            <person name="Mattison A."/>
            <person name="Morishige D.T."/>
            <person name="Grimwood J."/>
            <person name="Schmutz J."/>
            <person name="Mullet J.E."/>
        </authorList>
    </citation>
    <scope>NUCLEOTIDE SEQUENCE [LARGE SCALE GENOMIC DNA]</scope>
    <source>
        <strain evidence="9">cv. BTx623</strain>
    </source>
</reference>
<dbReference type="InterPro" id="IPR032675">
    <property type="entry name" value="LRR_dom_sf"/>
</dbReference>
<dbReference type="Gene3D" id="3.80.10.10">
    <property type="entry name" value="Ribonuclease Inhibitor"/>
    <property type="match status" value="1"/>
</dbReference>
<dbReference type="Gramene" id="EES02458">
    <property type="protein sequence ID" value="EES02458"/>
    <property type="gene ID" value="SORBI_3003G068500"/>
</dbReference>
<organism evidence="8 9">
    <name type="scientific">Sorghum bicolor</name>
    <name type="common">Sorghum</name>
    <name type="synonym">Sorghum vulgare</name>
    <dbReference type="NCBI Taxonomy" id="4558"/>
    <lineage>
        <taxon>Eukaryota</taxon>
        <taxon>Viridiplantae</taxon>
        <taxon>Streptophyta</taxon>
        <taxon>Embryophyta</taxon>
        <taxon>Tracheophyta</taxon>
        <taxon>Spermatophyta</taxon>
        <taxon>Magnoliopsida</taxon>
        <taxon>Liliopsida</taxon>
        <taxon>Poales</taxon>
        <taxon>Poaceae</taxon>
        <taxon>PACMAD clade</taxon>
        <taxon>Panicoideae</taxon>
        <taxon>Andropogonodae</taxon>
        <taxon>Andropogoneae</taxon>
        <taxon>Sorghinae</taxon>
        <taxon>Sorghum</taxon>
    </lineage>
</organism>
<dbReference type="eggNOG" id="KOG0619">
    <property type="taxonomic scope" value="Eukaryota"/>
</dbReference>
<dbReference type="AlphaFoldDB" id="C5XPW9"/>
<keyword evidence="9" id="KW-1185">Reference proteome</keyword>
<dbReference type="InParanoid" id="C5XPW9"/>
<accession>C5XPW9</accession>
<evidence type="ECO:0000256" key="3">
    <source>
        <dbReference type="ARBA" id="ARBA00022741"/>
    </source>
</evidence>
<keyword evidence="5" id="KW-0675">Receptor</keyword>
<gene>
    <name evidence="8" type="ORF">SORBI_3003G068500</name>
</gene>
<keyword evidence="7" id="KW-0732">Signal</keyword>
<evidence type="ECO:0000256" key="7">
    <source>
        <dbReference type="SAM" id="SignalP"/>
    </source>
</evidence>
<name>C5XPW9_SORBI</name>
<evidence type="ECO:0000256" key="4">
    <source>
        <dbReference type="ARBA" id="ARBA00022840"/>
    </source>
</evidence>
<evidence type="ECO:0000313" key="9">
    <source>
        <dbReference type="Proteomes" id="UP000000768"/>
    </source>
</evidence>
<sequence length="128" mass="13411">MALRSLRLLILLLLLSSSLLSPHRRRTRRRGGGLAAGLEGSGDQRRQVLDFSATGIWGSIPSAIGNLVGLESLGDNDASISGVLPDSIGKLGNLTSNLSGQIPSSIGNLSKLTILTAFSSNLEGFRRS</sequence>
<protein>
    <recommendedName>
        <fullName evidence="10">Leucine-rich repeat-containing N-terminal plant-type domain-containing protein</fullName>
    </recommendedName>
</protein>
<keyword evidence="3" id="KW-0547">Nucleotide-binding</keyword>